<protein>
    <submittedName>
        <fullName evidence="1">Uncharacterized protein</fullName>
    </submittedName>
</protein>
<sequence>MLVTSTAYLASDTSHRIDHPNSSPRHIRVVGIGIKGADSAQTLNAAQMRHVRSVSLPASAGPGASMEATLQCARDQGVDLTSELRDADLIFLVAHAGDDVSMAPAIKQLARQQNVSITGVLVQDRSAAQDAASLEVLRASSDMLIIASDNDYVEDMLQELGA</sequence>
<evidence type="ECO:0000313" key="2">
    <source>
        <dbReference type="Proteomes" id="UP000198284"/>
    </source>
</evidence>
<dbReference type="Proteomes" id="UP000198284">
    <property type="component" value="Unassembled WGS sequence"/>
</dbReference>
<keyword evidence="2" id="KW-1185">Reference proteome</keyword>
<dbReference type="EMBL" id="FZOT01000010">
    <property type="protein sequence ID" value="SNS94710.1"/>
    <property type="molecule type" value="Genomic_DNA"/>
</dbReference>
<reference evidence="1 2" key="1">
    <citation type="submission" date="2017-06" db="EMBL/GenBank/DDBJ databases">
        <authorList>
            <person name="Kim H.J."/>
            <person name="Triplett B.A."/>
        </authorList>
    </citation>
    <scope>NUCLEOTIDE SEQUENCE [LARGE SCALE GENOMIC DNA]</scope>
    <source>
        <strain evidence="1 2">U15</strain>
    </source>
</reference>
<accession>A0A239IM14</accession>
<name>A0A239IM14_9BURK</name>
<gene>
    <name evidence="1" type="ORF">SAMN06265795_11026</name>
</gene>
<organism evidence="1 2">
    <name type="scientific">Noviherbaspirillum humi</name>
    <dbReference type="NCBI Taxonomy" id="1688639"/>
    <lineage>
        <taxon>Bacteria</taxon>
        <taxon>Pseudomonadati</taxon>
        <taxon>Pseudomonadota</taxon>
        <taxon>Betaproteobacteria</taxon>
        <taxon>Burkholderiales</taxon>
        <taxon>Oxalobacteraceae</taxon>
        <taxon>Noviherbaspirillum</taxon>
    </lineage>
</organism>
<dbReference type="OrthoDB" id="8779819at2"/>
<proteinExistence type="predicted"/>
<dbReference type="RefSeq" id="WP_089400099.1">
    <property type="nucleotide sequence ID" value="NZ_FZOT01000010.1"/>
</dbReference>
<evidence type="ECO:0000313" key="1">
    <source>
        <dbReference type="EMBL" id="SNS94710.1"/>
    </source>
</evidence>
<dbReference type="AlphaFoldDB" id="A0A239IM14"/>